<dbReference type="GO" id="GO:0009279">
    <property type="term" value="C:cell outer membrane"/>
    <property type="evidence" value="ECO:0007669"/>
    <property type="project" value="UniProtKB-SubCell"/>
</dbReference>
<evidence type="ECO:0008006" key="7">
    <source>
        <dbReference type="Google" id="ProtNLM"/>
    </source>
</evidence>
<comment type="caution">
    <text evidence="5">The sequence shown here is derived from an EMBL/GenBank/DDBJ whole genome shotgun (WGS) entry which is preliminary data.</text>
</comment>
<dbReference type="OrthoDB" id="7398962at2"/>
<name>A0A2T5G1W3_9SPHN</name>
<gene>
    <name evidence="5" type="ORF">CLG96_03175</name>
</gene>
<evidence type="ECO:0000256" key="3">
    <source>
        <dbReference type="ARBA" id="ARBA00023237"/>
    </source>
</evidence>
<accession>A0A2T5G1W3</accession>
<evidence type="ECO:0000313" key="5">
    <source>
        <dbReference type="EMBL" id="PTQ13147.1"/>
    </source>
</evidence>
<reference evidence="5 6" key="1">
    <citation type="submission" date="2017-09" db="EMBL/GenBank/DDBJ databases">
        <title>Sphingomonas panjinensis sp.nov., isolated from oil-contaminated soil.</title>
        <authorList>
            <person name="Wang L."/>
            <person name="Chen L."/>
        </authorList>
    </citation>
    <scope>NUCLEOTIDE SEQUENCE [LARGE SCALE GENOMIC DNA]</scope>
    <source>
        <strain evidence="5 6">FW-11</strain>
    </source>
</reference>
<keyword evidence="6" id="KW-1185">Reference proteome</keyword>
<dbReference type="InterPro" id="IPR036942">
    <property type="entry name" value="Beta-barrel_TonB_sf"/>
</dbReference>
<dbReference type="EMBL" id="NWBU01000004">
    <property type="protein sequence ID" value="PTQ13147.1"/>
    <property type="molecule type" value="Genomic_DNA"/>
</dbReference>
<keyword evidence="2" id="KW-0472">Membrane</keyword>
<dbReference type="Proteomes" id="UP000244162">
    <property type="component" value="Unassembled WGS sequence"/>
</dbReference>
<keyword evidence="4" id="KW-0732">Signal</keyword>
<evidence type="ECO:0000313" key="6">
    <source>
        <dbReference type="Proteomes" id="UP000244162"/>
    </source>
</evidence>
<dbReference type="AlphaFoldDB" id="A0A2T5G1W3"/>
<dbReference type="Gene3D" id="2.40.170.20">
    <property type="entry name" value="TonB-dependent receptor, beta-barrel domain"/>
    <property type="match status" value="1"/>
</dbReference>
<evidence type="ECO:0000256" key="1">
    <source>
        <dbReference type="ARBA" id="ARBA00004442"/>
    </source>
</evidence>
<comment type="subcellular location">
    <subcellularLocation>
        <location evidence="1">Cell outer membrane</location>
    </subcellularLocation>
</comment>
<evidence type="ECO:0000256" key="4">
    <source>
        <dbReference type="SAM" id="SignalP"/>
    </source>
</evidence>
<feature type="chain" id="PRO_5015456657" description="Outer membrane beta-barrel protein" evidence="4">
    <location>
        <begin position="28"/>
        <end position="432"/>
    </location>
</feature>
<proteinExistence type="predicted"/>
<keyword evidence="3" id="KW-0998">Cell outer membrane</keyword>
<dbReference type="SUPFAM" id="SSF56935">
    <property type="entry name" value="Porins"/>
    <property type="match status" value="1"/>
</dbReference>
<organism evidence="5 6">
    <name type="scientific">Sphingomonas oleivorans</name>
    <dbReference type="NCBI Taxonomy" id="1735121"/>
    <lineage>
        <taxon>Bacteria</taxon>
        <taxon>Pseudomonadati</taxon>
        <taxon>Pseudomonadota</taxon>
        <taxon>Alphaproteobacteria</taxon>
        <taxon>Sphingomonadales</taxon>
        <taxon>Sphingomonadaceae</taxon>
        <taxon>Sphingomonas</taxon>
    </lineage>
</organism>
<dbReference type="InterPro" id="IPR018759">
    <property type="entry name" value="BBP2_2"/>
</dbReference>
<sequence>MVALSRRLHAASVAALCVVAVPTVASAQVAPEPVVPVPDPRAADPEAAALEPVGARLGSFIIYPKAEAALMYDDNIYALEDKTDDAVIRLSPSIGIQGDMGRYTTNLRGRLDRFEYSKRDSESRTDWSVNGGNRYELAERTYLTGNAGYSRSHEDRGDPNSSFTNLRPNVYKLTELGAGLSRDLARLRAGIVGGYKYYNYNDAEQIGGGITNNDDRDRHEYLVEGRLGYEFSPGYALIGRFQWDQVDYRLPFDDATFDRDSRGWRATAGVGFELTRLLIGEVSAGYLHRSYDDSRFGGISRASFGAALNWYPTEITAVRLTADRKVEETVTPNYRGFLASSFTLNVEHELLRTLTLTASARYSHNDYVRANTGLAPRRNDDVYGASLLAKYALNRNLYTSLGYDWVKRDSTAIVRGSNFSRNKVWVAVGTQF</sequence>
<dbReference type="Pfam" id="PF10082">
    <property type="entry name" value="BBP2_2"/>
    <property type="match status" value="1"/>
</dbReference>
<evidence type="ECO:0000256" key="2">
    <source>
        <dbReference type="ARBA" id="ARBA00023136"/>
    </source>
</evidence>
<feature type="signal peptide" evidence="4">
    <location>
        <begin position="1"/>
        <end position="27"/>
    </location>
</feature>
<protein>
    <recommendedName>
        <fullName evidence="7">Outer membrane beta-barrel protein</fullName>
    </recommendedName>
</protein>